<dbReference type="EMBL" id="LGRX02001980">
    <property type="protein sequence ID" value="KAK3285064.1"/>
    <property type="molecule type" value="Genomic_DNA"/>
</dbReference>
<dbReference type="Proteomes" id="UP001190700">
    <property type="component" value="Unassembled WGS sequence"/>
</dbReference>
<protein>
    <submittedName>
        <fullName evidence="2">Uncharacterized protein</fullName>
    </submittedName>
</protein>
<evidence type="ECO:0000256" key="1">
    <source>
        <dbReference type="SAM" id="MobiDB-lite"/>
    </source>
</evidence>
<keyword evidence="3" id="KW-1185">Reference proteome</keyword>
<dbReference type="AlphaFoldDB" id="A0AAE0LHK7"/>
<accession>A0AAE0LHK7</accession>
<evidence type="ECO:0000313" key="2">
    <source>
        <dbReference type="EMBL" id="KAK3285064.1"/>
    </source>
</evidence>
<evidence type="ECO:0000313" key="3">
    <source>
        <dbReference type="Proteomes" id="UP001190700"/>
    </source>
</evidence>
<feature type="region of interest" description="Disordered" evidence="1">
    <location>
        <begin position="103"/>
        <end position="162"/>
    </location>
</feature>
<feature type="compositionally biased region" description="Basic and acidic residues" evidence="1">
    <location>
        <begin position="150"/>
        <end position="162"/>
    </location>
</feature>
<sequence>MAVDRSLVDHLLDESHRSPAGRGMPRPRWMYVPESFLPEEMSMLDSDCLTAWAEVSSSEWFQHLCHPSESTLAIVPAAPFPMAPAATSGHATLGRETGKMTFSLPATPAPGRPAASSVGSRTPLSAHAPPFDPRGRAQEPSAGYADPEGPSDRAVDEESKVEQNVDKLMEKLRKFPSEFGLSKEDKVIEDFSRSISVPEVLWKITEVSLGEEQQEYLEKAAGGVRDDLAKPQRTTETANDYHTRLYARYRTVNFVAKVVPGCVPMTQTEFAYSFWRGLTHFSKVGREMRHIELDLNAPADWEERARREGQPYGVTSAILKVLEIAGDIEATKASKVVEAKVAAWRANAPARLSRQKQQVVAMFSAMSRDEGLDWVLDNLQDEVQSLVVVDPNGAMELAALAGCTNLMANIEAKVVALRSDDPARQ</sequence>
<comment type="caution">
    <text evidence="2">The sequence shown here is derived from an EMBL/GenBank/DDBJ whole genome shotgun (WGS) entry which is preliminary data.</text>
</comment>
<organism evidence="2 3">
    <name type="scientific">Cymbomonas tetramitiformis</name>
    <dbReference type="NCBI Taxonomy" id="36881"/>
    <lineage>
        <taxon>Eukaryota</taxon>
        <taxon>Viridiplantae</taxon>
        <taxon>Chlorophyta</taxon>
        <taxon>Pyramimonadophyceae</taxon>
        <taxon>Pyramimonadales</taxon>
        <taxon>Pyramimonadaceae</taxon>
        <taxon>Cymbomonas</taxon>
    </lineage>
</organism>
<name>A0AAE0LHK7_9CHLO</name>
<reference evidence="2 3" key="1">
    <citation type="journal article" date="2015" name="Genome Biol. Evol.">
        <title>Comparative Genomics of a Bacterivorous Green Alga Reveals Evolutionary Causalities and Consequences of Phago-Mixotrophic Mode of Nutrition.</title>
        <authorList>
            <person name="Burns J.A."/>
            <person name="Paasch A."/>
            <person name="Narechania A."/>
            <person name="Kim E."/>
        </authorList>
    </citation>
    <scope>NUCLEOTIDE SEQUENCE [LARGE SCALE GENOMIC DNA]</scope>
    <source>
        <strain evidence="2 3">PLY_AMNH</strain>
    </source>
</reference>
<proteinExistence type="predicted"/>
<gene>
    <name evidence="2" type="ORF">CYMTET_7317</name>
</gene>